<dbReference type="RefSeq" id="WP_379012190.1">
    <property type="nucleotide sequence ID" value="NZ_JBHSDC010000002.1"/>
</dbReference>
<keyword evidence="1" id="KW-1133">Transmembrane helix</keyword>
<gene>
    <name evidence="2" type="ORF">ACFOW1_02810</name>
</gene>
<evidence type="ECO:0000256" key="1">
    <source>
        <dbReference type="SAM" id="Phobius"/>
    </source>
</evidence>
<protein>
    <submittedName>
        <fullName evidence="2">Uncharacterized protein</fullName>
    </submittedName>
</protein>
<name>A0ABV8PU91_9BACT</name>
<sequence>MLRRILACILFGLGLLIVTFFRKYSGQVIPYPFLFYLAGLAMFMIAALLLRNVPTRIQLTLQKQIADLKENGNKIRVDFSQCEIKENNYTEEQDKFETPNELFSFGYGQEIQVLDAFTKPSHNVEQIQINQSIIFFNYQNNQTGQEEIFVSRVINKDRVTLMFHLEQQKSTTLFVDKINRKKYYFDLAFLNN</sequence>
<evidence type="ECO:0000313" key="2">
    <source>
        <dbReference type="EMBL" id="MFC4230805.1"/>
    </source>
</evidence>
<feature type="transmembrane region" description="Helical" evidence="1">
    <location>
        <begin position="31"/>
        <end position="50"/>
    </location>
</feature>
<keyword evidence="1" id="KW-0472">Membrane</keyword>
<reference evidence="3" key="1">
    <citation type="journal article" date="2019" name="Int. J. Syst. Evol. Microbiol.">
        <title>The Global Catalogue of Microorganisms (GCM) 10K type strain sequencing project: providing services to taxonomists for standard genome sequencing and annotation.</title>
        <authorList>
            <consortium name="The Broad Institute Genomics Platform"/>
            <consortium name="The Broad Institute Genome Sequencing Center for Infectious Disease"/>
            <person name="Wu L."/>
            <person name="Ma J."/>
        </authorList>
    </citation>
    <scope>NUCLEOTIDE SEQUENCE [LARGE SCALE GENOMIC DNA]</scope>
    <source>
        <strain evidence="3">CECT 8010</strain>
    </source>
</reference>
<keyword evidence="3" id="KW-1185">Reference proteome</keyword>
<dbReference type="EMBL" id="JBHSDC010000002">
    <property type="protein sequence ID" value="MFC4230805.1"/>
    <property type="molecule type" value="Genomic_DNA"/>
</dbReference>
<evidence type="ECO:0000313" key="3">
    <source>
        <dbReference type="Proteomes" id="UP001595906"/>
    </source>
</evidence>
<organism evidence="2 3">
    <name type="scientific">Parasediminibacterium paludis</name>
    <dbReference type="NCBI Taxonomy" id="908966"/>
    <lineage>
        <taxon>Bacteria</taxon>
        <taxon>Pseudomonadati</taxon>
        <taxon>Bacteroidota</taxon>
        <taxon>Chitinophagia</taxon>
        <taxon>Chitinophagales</taxon>
        <taxon>Chitinophagaceae</taxon>
        <taxon>Parasediminibacterium</taxon>
    </lineage>
</organism>
<accession>A0ABV8PU91</accession>
<proteinExistence type="predicted"/>
<keyword evidence="1" id="KW-0812">Transmembrane</keyword>
<comment type="caution">
    <text evidence="2">The sequence shown here is derived from an EMBL/GenBank/DDBJ whole genome shotgun (WGS) entry which is preliminary data.</text>
</comment>
<dbReference type="Proteomes" id="UP001595906">
    <property type="component" value="Unassembled WGS sequence"/>
</dbReference>